<evidence type="ECO:0000313" key="3">
    <source>
        <dbReference type="Proteomes" id="UP001457282"/>
    </source>
</evidence>
<organism evidence="2 3">
    <name type="scientific">Rubus argutus</name>
    <name type="common">Southern blackberry</name>
    <dbReference type="NCBI Taxonomy" id="59490"/>
    <lineage>
        <taxon>Eukaryota</taxon>
        <taxon>Viridiplantae</taxon>
        <taxon>Streptophyta</taxon>
        <taxon>Embryophyta</taxon>
        <taxon>Tracheophyta</taxon>
        <taxon>Spermatophyta</taxon>
        <taxon>Magnoliopsida</taxon>
        <taxon>eudicotyledons</taxon>
        <taxon>Gunneridae</taxon>
        <taxon>Pentapetalae</taxon>
        <taxon>rosids</taxon>
        <taxon>fabids</taxon>
        <taxon>Rosales</taxon>
        <taxon>Rosaceae</taxon>
        <taxon>Rosoideae</taxon>
        <taxon>Rosoideae incertae sedis</taxon>
        <taxon>Rubus</taxon>
    </lineage>
</organism>
<dbReference type="Proteomes" id="UP001457282">
    <property type="component" value="Unassembled WGS sequence"/>
</dbReference>
<comment type="caution">
    <text evidence="2">The sequence shown here is derived from an EMBL/GenBank/DDBJ whole genome shotgun (WGS) entry which is preliminary data.</text>
</comment>
<evidence type="ECO:0000313" key="2">
    <source>
        <dbReference type="EMBL" id="KAK9935268.1"/>
    </source>
</evidence>
<feature type="region of interest" description="Disordered" evidence="1">
    <location>
        <begin position="1"/>
        <end position="114"/>
    </location>
</feature>
<keyword evidence="3" id="KW-1185">Reference proteome</keyword>
<accession>A0AAW1XFV4</accession>
<dbReference type="AlphaFoldDB" id="A0AAW1XFV4"/>
<reference evidence="2 3" key="1">
    <citation type="journal article" date="2023" name="G3 (Bethesda)">
        <title>A chromosome-length genome assembly and annotation of blackberry (Rubus argutus, cv. 'Hillquist').</title>
        <authorList>
            <person name="Bruna T."/>
            <person name="Aryal R."/>
            <person name="Dudchenko O."/>
            <person name="Sargent D.J."/>
            <person name="Mead D."/>
            <person name="Buti M."/>
            <person name="Cavallini A."/>
            <person name="Hytonen T."/>
            <person name="Andres J."/>
            <person name="Pham M."/>
            <person name="Weisz D."/>
            <person name="Mascagni F."/>
            <person name="Usai G."/>
            <person name="Natali L."/>
            <person name="Bassil N."/>
            <person name="Fernandez G.E."/>
            <person name="Lomsadze A."/>
            <person name="Armour M."/>
            <person name="Olukolu B."/>
            <person name="Poorten T."/>
            <person name="Britton C."/>
            <person name="Davik J."/>
            <person name="Ashrafi H."/>
            <person name="Aiden E.L."/>
            <person name="Borodovsky M."/>
            <person name="Worthington M."/>
        </authorList>
    </citation>
    <scope>NUCLEOTIDE SEQUENCE [LARGE SCALE GENOMIC DNA]</scope>
    <source>
        <strain evidence="2">PI 553951</strain>
    </source>
</reference>
<proteinExistence type="predicted"/>
<name>A0AAW1XFV4_RUBAR</name>
<evidence type="ECO:0000256" key="1">
    <source>
        <dbReference type="SAM" id="MobiDB-lite"/>
    </source>
</evidence>
<dbReference type="EMBL" id="JBEDUW010000004">
    <property type="protein sequence ID" value="KAK9935268.1"/>
    <property type="molecule type" value="Genomic_DNA"/>
</dbReference>
<feature type="compositionally biased region" description="Low complexity" evidence="1">
    <location>
        <begin position="45"/>
        <end position="59"/>
    </location>
</feature>
<feature type="compositionally biased region" description="Basic residues" evidence="1">
    <location>
        <begin position="11"/>
        <end position="23"/>
    </location>
</feature>
<sequence length="114" mass="12287">MQPTSPETQQRQRRGHRCQHRASRVPIYKISSSHLRPTPGSGPTRSAGSRSGICGSRSSALRFAEQPPFLEPGSSDLLFPTDPTTNRRPISLHSPHALPAPTGAYTPGSTEDSS</sequence>
<protein>
    <submittedName>
        <fullName evidence="2">Uncharacterized protein</fullName>
    </submittedName>
</protein>
<gene>
    <name evidence="2" type="ORF">M0R45_022378</name>
</gene>